<dbReference type="OrthoDB" id="9786910at2"/>
<keyword evidence="3 9" id="KW-0813">Transport</keyword>
<evidence type="ECO:0000313" key="11">
    <source>
        <dbReference type="EMBL" id="SDW04011.1"/>
    </source>
</evidence>
<protein>
    <recommendedName>
        <fullName evidence="9">Transport permease protein</fullName>
    </recommendedName>
</protein>
<comment type="subcellular location">
    <subcellularLocation>
        <location evidence="1 9">Cell inner membrane</location>
        <topology evidence="1 9">Multi-pass membrane protein</topology>
    </subcellularLocation>
</comment>
<evidence type="ECO:0000256" key="4">
    <source>
        <dbReference type="ARBA" id="ARBA00022475"/>
    </source>
</evidence>
<dbReference type="PANTHER" id="PTHR30413">
    <property type="entry name" value="INNER MEMBRANE TRANSPORT PERMEASE"/>
    <property type="match status" value="1"/>
</dbReference>
<feature type="transmembrane region" description="Helical" evidence="9">
    <location>
        <begin position="260"/>
        <end position="279"/>
    </location>
</feature>
<comment type="similarity">
    <text evidence="2 9">Belongs to the ABC-2 integral membrane protein family.</text>
</comment>
<dbReference type="Proteomes" id="UP000198816">
    <property type="component" value="Unassembled WGS sequence"/>
</dbReference>
<evidence type="ECO:0000256" key="2">
    <source>
        <dbReference type="ARBA" id="ARBA00007783"/>
    </source>
</evidence>
<organism evidence="11 12">
    <name type="scientific">Thiocapsa roseopersicina</name>
    <dbReference type="NCBI Taxonomy" id="1058"/>
    <lineage>
        <taxon>Bacteria</taxon>
        <taxon>Pseudomonadati</taxon>
        <taxon>Pseudomonadota</taxon>
        <taxon>Gammaproteobacteria</taxon>
        <taxon>Chromatiales</taxon>
        <taxon>Chromatiaceae</taxon>
        <taxon>Thiocapsa</taxon>
    </lineage>
</organism>
<sequence>MHPVTSNTAPERDRWDLVIEPHGHVLDLKLRELWQYRDLIALFVRRDFVAQYKQTILGPAWHLIQPLLTTITFTIIFGKIAKIPTDGVPPFLFFMAGTVLWTYFSGVLTGTSGTFTSNAGIFGKVYFPRLAVPVAGLLSKLIAFGIQFLFFLCFLAFFMWRGADVAPNAWALLTPLLLLMMAALGLGLGVIVSSLTTRYRDLTVVVGFGVQLLMYATPVIYPLSVLPEPYRTWMLLNPMAPIMEIFRHAYLGAGDVSVGLLLYAAALIGLILVVGILLFNRVERTFMDTV</sequence>
<evidence type="ECO:0000256" key="8">
    <source>
        <dbReference type="ARBA" id="ARBA00023136"/>
    </source>
</evidence>
<dbReference type="InterPro" id="IPR047817">
    <property type="entry name" value="ABC2_TM_bact-type"/>
</dbReference>
<feature type="transmembrane region" description="Helical" evidence="9">
    <location>
        <begin position="92"/>
        <end position="116"/>
    </location>
</feature>
<evidence type="ECO:0000259" key="10">
    <source>
        <dbReference type="PROSITE" id="PS51012"/>
    </source>
</evidence>
<dbReference type="PANTHER" id="PTHR30413:SF8">
    <property type="entry name" value="TRANSPORT PERMEASE PROTEIN"/>
    <property type="match status" value="1"/>
</dbReference>
<reference evidence="12" key="1">
    <citation type="submission" date="2016-10" db="EMBL/GenBank/DDBJ databases">
        <authorList>
            <person name="Varghese N."/>
            <person name="Submissions S."/>
        </authorList>
    </citation>
    <scope>NUCLEOTIDE SEQUENCE [LARGE SCALE GENOMIC DNA]</scope>
    <source>
        <strain evidence="12">DSM 217</strain>
    </source>
</reference>
<dbReference type="STRING" id="1058.SAMN05421783_101186"/>
<keyword evidence="7 9" id="KW-1133">Transmembrane helix</keyword>
<dbReference type="InterPro" id="IPR000412">
    <property type="entry name" value="ABC_2_transport"/>
</dbReference>
<evidence type="ECO:0000256" key="5">
    <source>
        <dbReference type="ARBA" id="ARBA00022519"/>
    </source>
</evidence>
<name>A0A1H2QA28_THIRO</name>
<dbReference type="EMBL" id="FNNZ01000001">
    <property type="protein sequence ID" value="SDW04011.1"/>
    <property type="molecule type" value="Genomic_DNA"/>
</dbReference>
<dbReference type="AlphaFoldDB" id="A0A1H2QA28"/>
<evidence type="ECO:0000313" key="12">
    <source>
        <dbReference type="Proteomes" id="UP000198816"/>
    </source>
</evidence>
<keyword evidence="12" id="KW-1185">Reference proteome</keyword>
<dbReference type="InterPro" id="IPR013525">
    <property type="entry name" value="ABC2_TM"/>
</dbReference>
<keyword evidence="5" id="KW-0997">Cell inner membrane</keyword>
<feature type="transmembrane region" description="Helical" evidence="9">
    <location>
        <begin position="202"/>
        <end position="221"/>
    </location>
</feature>
<evidence type="ECO:0000256" key="1">
    <source>
        <dbReference type="ARBA" id="ARBA00004429"/>
    </source>
</evidence>
<dbReference type="PROSITE" id="PS51012">
    <property type="entry name" value="ABC_TM2"/>
    <property type="match status" value="1"/>
</dbReference>
<proteinExistence type="inferred from homology"/>
<feature type="domain" description="ABC transmembrane type-2" evidence="10">
    <location>
        <begin position="57"/>
        <end position="282"/>
    </location>
</feature>
<gene>
    <name evidence="11" type="ORF">SAMN05421783_101186</name>
</gene>
<accession>A0A1H2QA28</accession>
<dbReference type="RefSeq" id="WP_093027209.1">
    <property type="nucleotide sequence ID" value="NZ_FNNZ01000001.1"/>
</dbReference>
<evidence type="ECO:0000256" key="9">
    <source>
        <dbReference type="RuleBase" id="RU361157"/>
    </source>
</evidence>
<keyword evidence="6 9" id="KW-0812">Transmembrane</keyword>
<evidence type="ECO:0000256" key="3">
    <source>
        <dbReference type="ARBA" id="ARBA00022448"/>
    </source>
</evidence>
<dbReference type="GO" id="GO:0015920">
    <property type="term" value="P:lipopolysaccharide transport"/>
    <property type="evidence" value="ECO:0007669"/>
    <property type="project" value="TreeGrafter"/>
</dbReference>
<evidence type="ECO:0000256" key="6">
    <source>
        <dbReference type="ARBA" id="ARBA00022692"/>
    </source>
</evidence>
<keyword evidence="4 9" id="KW-1003">Cell membrane</keyword>
<dbReference type="PRINTS" id="PR00164">
    <property type="entry name" value="ABC2TRNSPORT"/>
</dbReference>
<dbReference type="GO" id="GO:0043190">
    <property type="term" value="C:ATP-binding cassette (ABC) transporter complex"/>
    <property type="evidence" value="ECO:0007669"/>
    <property type="project" value="InterPro"/>
</dbReference>
<keyword evidence="8 9" id="KW-0472">Membrane</keyword>
<dbReference type="Pfam" id="PF01061">
    <property type="entry name" value="ABC2_membrane"/>
    <property type="match status" value="1"/>
</dbReference>
<evidence type="ECO:0000256" key="7">
    <source>
        <dbReference type="ARBA" id="ARBA00022989"/>
    </source>
</evidence>
<feature type="transmembrane region" description="Helical" evidence="9">
    <location>
        <begin position="137"/>
        <end position="160"/>
    </location>
</feature>
<feature type="transmembrane region" description="Helical" evidence="9">
    <location>
        <begin position="172"/>
        <end position="195"/>
    </location>
</feature>
<feature type="transmembrane region" description="Helical" evidence="9">
    <location>
        <begin position="60"/>
        <end position="80"/>
    </location>
</feature>
<dbReference type="GO" id="GO:0140359">
    <property type="term" value="F:ABC-type transporter activity"/>
    <property type="evidence" value="ECO:0007669"/>
    <property type="project" value="InterPro"/>
</dbReference>